<reference evidence="2" key="1">
    <citation type="submission" date="2018-02" db="EMBL/GenBank/DDBJ databases">
        <authorList>
            <person name="Hausmann B."/>
        </authorList>
    </citation>
    <scope>NUCLEOTIDE SEQUENCE [LARGE SCALE GENOMIC DNA]</scope>
    <source>
        <strain evidence="2">Peat soil MAG SbF1</strain>
    </source>
</reference>
<dbReference type="AlphaFoldDB" id="A0A2U3LI92"/>
<proteinExistence type="predicted"/>
<dbReference type="Proteomes" id="UP000238916">
    <property type="component" value="Unassembled WGS sequence"/>
</dbReference>
<dbReference type="EMBL" id="OMOF01000461">
    <property type="protein sequence ID" value="SPF51536.1"/>
    <property type="molecule type" value="Genomic_DNA"/>
</dbReference>
<name>A0A2U3LI92_9FIRM</name>
<gene>
    <name evidence="1" type="ORF">SBF1_5130004</name>
</gene>
<organism evidence="1 2">
    <name type="scientific">Candidatus Desulfosporosinus infrequens</name>
    <dbReference type="NCBI Taxonomy" id="2043169"/>
    <lineage>
        <taxon>Bacteria</taxon>
        <taxon>Bacillati</taxon>
        <taxon>Bacillota</taxon>
        <taxon>Clostridia</taxon>
        <taxon>Eubacteriales</taxon>
        <taxon>Desulfitobacteriaceae</taxon>
        <taxon>Desulfosporosinus</taxon>
    </lineage>
</organism>
<protein>
    <submittedName>
        <fullName evidence="1">Uncharacterized protein</fullName>
    </submittedName>
</protein>
<evidence type="ECO:0000313" key="1">
    <source>
        <dbReference type="EMBL" id="SPF51536.1"/>
    </source>
</evidence>
<accession>A0A2U3LI92</accession>
<evidence type="ECO:0000313" key="2">
    <source>
        <dbReference type="Proteomes" id="UP000238916"/>
    </source>
</evidence>
<sequence>MFEASISPCKIVLDSKIIMQGDMLNNGIFKSRTFCSWHSEEVYSGFEQFLKTETISDSTTYGALLIAYRFLHYFFLY</sequence>